<dbReference type="SUPFAM" id="SSF56059">
    <property type="entry name" value="Glutathione synthetase ATP-binding domain-like"/>
    <property type="match status" value="1"/>
</dbReference>
<dbReference type="InterPro" id="IPR011761">
    <property type="entry name" value="ATP-grasp"/>
</dbReference>
<keyword evidence="8" id="KW-1185">Reference proteome</keyword>
<dbReference type="KEGG" id="ssia:A7J05_34660"/>
<dbReference type="PROSITE" id="PS50975">
    <property type="entry name" value="ATP_GRASP"/>
    <property type="match status" value="1"/>
</dbReference>
<name>A0A1P8TR60_9ACTN</name>
<evidence type="ECO:0000313" key="6">
    <source>
        <dbReference type="EMBL" id="APY90126.1"/>
    </source>
</evidence>
<dbReference type="PANTHER" id="PTHR43585">
    <property type="entry name" value="FUMIPYRROLE BIOSYNTHESIS PROTEIN C"/>
    <property type="match status" value="1"/>
</dbReference>
<dbReference type="EMBL" id="CP065959">
    <property type="protein sequence ID" value="QQC87360.1"/>
    <property type="molecule type" value="Genomic_DNA"/>
</dbReference>
<protein>
    <submittedName>
        <fullName evidence="7">ATP-grasp domain-containing protein</fullName>
    </submittedName>
</protein>
<dbReference type="GO" id="GO:0016874">
    <property type="term" value="F:ligase activity"/>
    <property type="evidence" value="ECO:0007669"/>
    <property type="project" value="UniProtKB-KW"/>
</dbReference>
<feature type="domain" description="ATP-grasp" evidence="5">
    <location>
        <begin position="117"/>
        <end position="317"/>
    </location>
</feature>
<keyword evidence="2 4" id="KW-0547">Nucleotide-binding</keyword>
<dbReference type="OrthoDB" id="3342161at2"/>
<dbReference type="InterPro" id="IPR052032">
    <property type="entry name" value="ATP-dep_AA_Ligase"/>
</dbReference>
<dbReference type="Gene3D" id="3.40.50.20">
    <property type="match status" value="1"/>
</dbReference>
<sequence>MSTRVLVCRWDPYILEALRAEGAEVALLFDTFEAAHFHVDEEVLKTLPYVFRINSFDDMDELGQVATQLKNDGWLPDRVVSLSEFSQYGAGYLAQLLGCAQPTLEMALNTRDKRAMKQAVRAAGVTCTDFVSLRTSEVAASVRRTAEEIGFPAVVKPCAGLGTLGTSWVHSEEELTKLLTDLGADNTEHFLMAERPVSGDEFHVDAIWVDGRSKVLGIMRYLRPRLAIETAGESNGSVLLPREEWAELYADVEEAHRRVNDALGIREGITHLEFFKQPGEREVVFSEIASRFAGGGITATYRALGDDLRIAWIKSVVDPGRPAPYADGEPSRYVGWINLAPSEAGRITAEPTQAEIDAFDYVLETVRPHGVGDDFSDPHPSAWCLHLIYGADSLEQFEERGRELEKALNSSFRTEPTDA</sequence>
<accession>A0A1P8TR60</accession>
<keyword evidence="1" id="KW-0436">Ligase</keyword>
<dbReference type="Gene3D" id="3.30.1490.20">
    <property type="entry name" value="ATP-grasp fold, A domain"/>
    <property type="match status" value="1"/>
</dbReference>
<reference evidence="6 8" key="1">
    <citation type="submission" date="2016-05" db="EMBL/GenBank/DDBJ databases">
        <authorList>
            <person name="Gu J."/>
        </authorList>
    </citation>
    <scope>NUCLEOTIDE SEQUENCE [LARGE SCALE GENOMIC DNA]</scope>
    <source>
        <strain evidence="6 8">ACCC40021</strain>
    </source>
</reference>
<proteinExistence type="predicted"/>
<organism evidence="7 9">
    <name type="scientific">Streptomyces alfalfae</name>
    <dbReference type="NCBI Taxonomy" id="1642299"/>
    <lineage>
        <taxon>Bacteria</taxon>
        <taxon>Bacillati</taxon>
        <taxon>Actinomycetota</taxon>
        <taxon>Actinomycetes</taxon>
        <taxon>Kitasatosporales</taxon>
        <taxon>Streptomycetaceae</taxon>
        <taxon>Streptomyces</taxon>
    </lineage>
</organism>
<dbReference type="Proteomes" id="UP000187191">
    <property type="component" value="Chromosome"/>
</dbReference>
<dbReference type="Gene3D" id="3.30.470.20">
    <property type="entry name" value="ATP-grasp fold, B domain"/>
    <property type="match status" value="1"/>
</dbReference>
<dbReference type="GO" id="GO:0005524">
    <property type="term" value="F:ATP binding"/>
    <property type="evidence" value="ECO:0007669"/>
    <property type="project" value="UniProtKB-UniRule"/>
</dbReference>
<dbReference type="EMBL" id="CP015588">
    <property type="protein sequence ID" value="APY90126.1"/>
    <property type="molecule type" value="Genomic_DNA"/>
</dbReference>
<dbReference type="GO" id="GO:0046872">
    <property type="term" value="F:metal ion binding"/>
    <property type="evidence" value="ECO:0007669"/>
    <property type="project" value="InterPro"/>
</dbReference>
<reference evidence="7 9" key="2">
    <citation type="submission" date="2020-12" db="EMBL/GenBank/DDBJ databases">
        <title>Identification and biosynthesis of polyene macrolides produced by Streptomyces alfalfae Men-myco-93-63.</title>
        <authorList>
            <person name="Liu D."/>
            <person name="Li Y."/>
            <person name="Liu L."/>
            <person name="Han X."/>
            <person name="Shen F."/>
        </authorList>
    </citation>
    <scope>NUCLEOTIDE SEQUENCE [LARGE SCALE GENOMIC DNA]</scope>
    <source>
        <strain evidence="7 9">Men-myco-93-63</strain>
    </source>
</reference>
<gene>
    <name evidence="6" type="ORF">A7J05_34660</name>
    <name evidence="7" type="ORF">I8755_02250</name>
</gene>
<evidence type="ECO:0000256" key="2">
    <source>
        <dbReference type="ARBA" id="ARBA00022741"/>
    </source>
</evidence>
<evidence type="ECO:0000313" key="7">
    <source>
        <dbReference type="EMBL" id="QQC87360.1"/>
    </source>
</evidence>
<evidence type="ECO:0000313" key="8">
    <source>
        <dbReference type="Proteomes" id="UP000187191"/>
    </source>
</evidence>
<dbReference type="AlphaFoldDB" id="A0A1P8TR60"/>
<dbReference type="Pfam" id="PF13535">
    <property type="entry name" value="ATP-grasp_4"/>
    <property type="match status" value="1"/>
</dbReference>
<dbReference type="InterPro" id="IPR013815">
    <property type="entry name" value="ATP_grasp_subdomain_1"/>
</dbReference>
<evidence type="ECO:0000313" key="9">
    <source>
        <dbReference type="Proteomes" id="UP000596130"/>
    </source>
</evidence>
<evidence type="ECO:0000256" key="3">
    <source>
        <dbReference type="ARBA" id="ARBA00022840"/>
    </source>
</evidence>
<evidence type="ECO:0000256" key="4">
    <source>
        <dbReference type="PROSITE-ProRule" id="PRU00409"/>
    </source>
</evidence>
<evidence type="ECO:0000259" key="5">
    <source>
        <dbReference type="PROSITE" id="PS50975"/>
    </source>
</evidence>
<keyword evidence="3 4" id="KW-0067">ATP-binding</keyword>
<evidence type="ECO:0000256" key="1">
    <source>
        <dbReference type="ARBA" id="ARBA00022598"/>
    </source>
</evidence>
<dbReference type="RefSeq" id="WP_076687966.1">
    <property type="nucleotide sequence ID" value="NZ_CP015588.1"/>
</dbReference>
<dbReference type="Proteomes" id="UP000596130">
    <property type="component" value="Chromosome"/>
</dbReference>
<dbReference type="PANTHER" id="PTHR43585:SF2">
    <property type="entry name" value="ATP-GRASP ENZYME FSQD"/>
    <property type="match status" value="1"/>
</dbReference>